<dbReference type="InterPro" id="IPR027417">
    <property type="entry name" value="P-loop_NTPase"/>
</dbReference>
<dbReference type="SUPFAM" id="SSF52540">
    <property type="entry name" value="P-loop containing nucleoside triphosphate hydrolases"/>
    <property type="match status" value="1"/>
</dbReference>
<accession>A0A1S3EGU9</accession>
<dbReference type="GeneID" id="105852848"/>
<sequence>MKRAILAPTHDTVDIVNDYILSLIPCEDKEYISSDSTIISNENCVVQRDWFTPEYLNDIKYSGIPNHRLRLNIGVPVMLLRNIDQVNGLCHGTRLLINELSTNIIGATVITKKNIGDKIYIPRMNLVPRSNFPI</sequence>
<reference evidence="3" key="1">
    <citation type="submission" date="2025-08" db="UniProtKB">
        <authorList>
            <consortium name="RefSeq"/>
        </authorList>
    </citation>
    <scope>IDENTIFICATION</scope>
    <source>
        <tissue evidence="3">Etiolated seedlings</tissue>
    </source>
</reference>
<feature type="domain" description="DNA helicase Pif1-like 2B" evidence="1">
    <location>
        <begin position="54"/>
        <end position="100"/>
    </location>
</feature>
<dbReference type="RefSeq" id="XP_012575065.1">
    <property type="nucleotide sequence ID" value="XM_012719611.1"/>
</dbReference>
<dbReference type="PANTHER" id="PTHR23274">
    <property type="entry name" value="DNA HELICASE-RELATED"/>
    <property type="match status" value="1"/>
</dbReference>
<evidence type="ECO:0000259" key="1">
    <source>
        <dbReference type="Pfam" id="PF21530"/>
    </source>
</evidence>
<dbReference type="OrthoDB" id="1920387at2759"/>
<dbReference type="PANTHER" id="PTHR23274:SF33">
    <property type="entry name" value="ANIMAL RPA1 DOMAIN PROTEIN"/>
    <property type="match status" value="1"/>
</dbReference>
<protein>
    <submittedName>
        <fullName evidence="3">Uncharacterized protein LOC105852848</fullName>
    </submittedName>
</protein>
<dbReference type="AlphaFoldDB" id="A0A1S3EGU9"/>
<organism evidence="2 3">
    <name type="scientific">Cicer arietinum</name>
    <name type="common">Chickpea</name>
    <name type="synonym">Garbanzo</name>
    <dbReference type="NCBI Taxonomy" id="3827"/>
    <lineage>
        <taxon>Eukaryota</taxon>
        <taxon>Viridiplantae</taxon>
        <taxon>Streptophyta</taxon>
        <taxon>Embryophyta</taxon>
        <taxon>Tracheophyta</taxon>
        <taxon>Spermatophyta</taxon>
        <taxon>Magnoliopsida</taxon>
        <taxon>eudicotyledons</taxon>
        <taxon>Gunneridae</taxon>
        <taxon>Pentapetalae</taxon>
        <taxon>rosids</taxon>
        <taxon>fabids</taxon>
        <taxon>Fabales</taxon>
        <taxon>Fabaceae</taxon>
        <taxon>Papilionoideae</taxon>
        <taxon>50 kb inversion clade</taxon>
        <taxon>NPAAA clade</taxon>
        <taxon>Hologalegina</taxon>
        <taxon>IRL clade</taxon>
        <taxon>Cicereae</taxon>
        <taxon>Cicer</taxon>
    </lineage>
</organism>
<dbReference type="InterPro" id="IPR049163">
    <property type="entry name" value="Pif1-like_2B_dom"/>
</dbReference>
<proteinExistence type="predicted"/>
<evidence type="ECO:0000313" key="3">
    <source>
        <dbReference type="RefSeq" id="XP_012575065.1"/>
    </source>
</evidence>
<dbReference type="STRING" id="3827.A0A1S3EGU9"/>
<dbReference type="Proteomes" id="UP000087171">
    <property type="component" value="Unplaced"/>
</dbReference>
<dbReference type="GO" id="GO:0006260">
    <property type="term" value="P:DNA replication"/>
    <property type="evidence" value="ECO:0007669"/>
    <property type="project" value="TreeGrafter"/>
</dbReference>
<dbReference type="GO" id="GO:0005657">
    <property type="term" value="C:replication fork"/>
    <property type="evidence" value="ECO:0007669"/>
    <property type="project" value="TreeGrafter"/>
</dbReference>
<name>A0A1S3EGU9_CICAR</name>
<keyword evidence="2" id="KW-1185">Reference proteome</keyword>
<dbReference type="Pfam" id="PF21530">
    <property type="entry name" value="Pif1_2B_dom"/>
    <property type="match status" value="1"/>
</dbReference>
<dbReference type="KEGG" id="cam:105852848"/>
<evidence type="ECO:0000313" key="2">
    <source>
        <dbReference type="Proteomes" id="UP000087171"/>
    </source>
</evidence>
<gene>
    <name evidence="3" type="primary">LOC105852848</name>
</gene>